<proteinExistence type="predicted"/>
<accession>A0AAD8PJL7</accession>
<gene>
    <name evidence="3" type="ORF">LY79DRAFT_654224</name>
</gene>
<dbReference type="Proteomes" id="UP001230504">
    <property type="component" value="Unassembled WGS sequence"/>
</dbReference>
<protein>
    <recommendedName>
        <fullName evidence="5">GEgh16 protein</fullName>
    </recommendedName>
</protein>
<feature type="signal peptide" evidence="2">
    <location>
        <begin position="1"/>
        <end position="19"/>
    </location>
</feature>
<feature type="chain" id="PRO_5042203990" description="GEgh16 protein" evidence="2">
    <location>
        <begin position="20"/>
        <end position="338"/>
    </location>
</feature>
<dbReference type="PANTHER" id="PTHR34618">
    <property type="entry name" value="SURFACE PROTEIN MAS1, PUTATIVE-RELATED"/>
    <property type="match status" value="1"/>
</dbReference>
<evidence type="ECO:0000313" key="3">
    <source>
        <dbReference type="EMBL" id="KAK1565936.1"/>
    </source>
</evidence>
<dbReference type="GeneID" id="85446880"/>
<evidence type="ECO:0008006" key="5">
    <source>
        <dbReference type="Google" id="ProtNLM"/>
    </source>
</evidence>
<dbReference type="RefSeq" id="XP_060407186.1">
    <property type="nucleotide sequence ID" value="XM_060562640.1"/>
</dbReference>
<keyword evidence="4" id="KW-1185">Reference proteome</keyword>
<evidence type="ECO:0000313" key="4">
    <source>
        <dbReference type="Proteomes" id="UP001230504"/>
    </source>
</evidence>
<keyword evidence="2" id="KW-0732">Signal</keyword>
<dbReference type="PANTHER" id="PTHR34618:SF3">
    <property type="entry name" value="GEGH 16 PROTEIN"/>
    <property type="match status" value="1"/>
</dbReference>
<evidence type="ECO:0000256" key="1">
    <source>
        <dbReference type="SAM" id="MobiDB-lite"/>
    </source>
</evidence>
<reference evidence="3" key="1">
    <citation type="submission" date="2021-06" db="EMBL/GenBank/DDBJ databases">
        <title>Comparative genomics, transcriptomics and evolutionary studies reveal genomic signatures of adaptation to plant cell wall in hemibiotrophic fungi.</title>
        <authorList>
            <consortium name="DOE Joint Genome Institute"/>
            <person name="Baroncelli R."/>
            <person name="Diaz J.F."/>
            <person name="Benocci T."/>
            <person name="Peng M."/>
            <person name="Battaglia E."/>
            <person name="Haridas S."/>
            <person name="Andreopoulos W."/>
            <person name="Labutti K."/>
            <person name="Pangilinan J."/>
            <person name="Floch G.L."/>
            <person name="Makela M.R."/>
            <person name="Henrissat B."/>
            <person name="Grigoriev I.V."/>
            <person name="Crouch J.A."/>
            <person name="De Vries R.P."/>
            <person name="Sukno S.A."/>
            <person name="Thon M.R."/>
        </authorList>
    </citation>
    <scope>NUCLEOTIDE SEQUENCE</scope>
    <source>
        <strain evidence="3">CBS 125086</strain>
    </source>
</reference>
<feature type="compositionally biased region" description="Low complexity" evidence="1">
    <location>
        <begin position="257"/>
        <end position="280"/>
    </location>
</feature>
<evidence type="ECO:0000256" key="2">
    <source>
        <dbReference type="SAM" id="SignalP"/>
    </source>
</evidence>
<dbReference type="Pfam" id="PF11327">
    <property type="entry name" value="Egh16-like"/>
    <property type="match status" value="1"/>
</dbReference>
<comment type="caution">
    <text evidence="3">The sequence shown here is derived from an EMBL/GenBank/DDBJ whole genome shotgun (WGS) entry which is preliminary data.</text>
</comment>
<feature type="region of interest" description="Disordered" evidence="1">
    <location>
        <begin position="257"/>
        <end position="338"/>
    </location>
</feature>
<dbReference type="AlphaFoldDB" id="A0AAD8PJL7"/>
<dbReference type="InterPro" id="IPR021476">
    <property type="entry name" value="Egh16-like"/>
</dbReference>
<organism evidence="3 4">
    <name type="scientific">Colletotrichum navitas</name>
    <dbReference type="NCBI Taxonomy" id="681940"/>
    <lineage>
        <taxon>Eukaryota</taxon>
        <taxon>Fungi</taxon>
        <taxon>Dikarya</taxon>
        <taxon>Ascomycota</taxon>
        <taxon>Pezizomycotina</taxon>
        <taxon>Sordariomycetes</taxon>
        <taxon>Hypocreomycetidae</taxon>
        <taxon>Glomerellales</taxon>
        <taxon>Glomerellaceae</taxon>
        <taxon>Colletotrichum</taxon>
        <taxon>Colletotrichum graminicola species complex</taxon>
    </lineage>
</organism>
<dbReference type="EMBL" id="JAHLJV010000177">
    <property type="protein sequence ID" value="KAK1565936.1"/>
    <property type="molecule type" value="Genomic_DNA"/>
</dbReference>
<sequence>MSTPMRALLVAALLTMAQAQGVILKAQGPAGPASPGMSVNQNQADANIINRKEIVSNVVNECGRTIRQGNIDIGEETENHLGNQTVTQVTAGATVDVIIAQVSVDGAGPYTCDLDLTSNSNGASGQTNLTILESKPHNGLITLKVKMPTDMACVGASTGNVCTVRCFNNNAKGPFGGCFAVQQTDTTPKENTPSNIPTAATLQGVVTQVQKDIVDFPAAVKSNQEAATQDDQGLTAVKELLANSNQKAAGPAAAAIKAGNSNNNNNGNGNTNNAGNANTGRPRGKAGAKGKGAAGFTALLGGAGGGGGNRQSPQQANNKREQLLSSRFARRNIFGRVE</sequence>
<name>A0AAD8PJL7_9PEZI</name>